<dbReference type="EMBL" id="JBFOLK010000008">
    <property type="protein sequence ID" value="KAL2492366.1"/>
    <property type="molecule type" value="Genomic_DNA"/>
</dbReference>
<gene>
    <name evidence="1" type="ORF">Adt_27994</name>
</gene>
<dbReference type="Proteomes" id="UP001604336">
    <property type="component" value="Unassembled WGS sequence"/>
</dbReference>
<evidence type="ECO:0000313" key="1">
    <source>
        <dbReference type="EMBL" id="KAL2492366.1"/>
    </source>
</evidence>
<keyword evidence="2" id="KW-1185">Reference proteome</keyword>
<accession>A0ABD1RVB7</accession>
<reference evidence="2" key="1">
    <citation type="submission" date="2024-07" db="EMBL/GenBank/DDBJ databases">
        <title>Two chromosome-level genome assemblies of Korean endemic species Abeliophyllum distichum and Forsythia ovata (Oleaceae).</title>
        <authorList>
            <person name="Jang H."/>
        </authorList>
    </citation>
    <scope>NUCLEOTIDE SEQUENCE [LARGE SCALE GENOMIC DNA]</scope>
</reference>
<evidence type="ECO:0000313" key="2">
    <source>
        <dbReference type="Proteomes" id="UP001604336"/>
    </source>
</evidence>
<dbReference type="AlphaFoldDB" id="A0ABD1RVB7"/>
<keyword evidence="1" id="KW-0645">Protease</keyword>
<organism evidence="1 2">
    <name type="scientific">Abeliophyllum distichum</name>
    <dbReference type="NCBI Taxonomy" id="126358"/>
    <lineage>
        <taxon>Eukaryota</taxon>
        <taxon>Viridiplantae</taxon>
        <taxon>Streptophyta</taxon>
        <taxon>Embryophyta</taxon>
        <taxon>Tracheophyta</taxon>
        <taxon>Spermatophyta</taxon>
        <taxon>Magnoliopsida</taxon>
        <taxon>eudicotyledons</taxon>
        <taxon>Gunneridae</taxon>
        <taxon>Pentapetalae</taxon>
        <taxon>asterids</taxon>
        <taxon>lamiids</taxon>
        <taxon>Lamiales</taxon>
        <taxon>Oleaceae</taxon>
        <taxon>Forsythieae</taxon>
        <taxon>Abeliophyllum</taxon>
    </lineage>
</organism>
<comment type="caution">
    <text evidence="1">The sequence shown here is derived from an EMBL/GenBank/DDBJ whole genome shotgun (WGS) entry which is preliminary data.</text>
</comment>
<dbReference type="GO" id="GO:0008233">
    <property type="term" value="F:peptidase activity"/>
    <property type="evidence" value="ECO:0007669"/>
    <property type="project" value="UniProtKB-KW"/>
</dbReference>
<keyword evidence="1" id="KW-0378">Hydrolase</keyword>
<name>A0ABD1RVB7_9LAMI</name>
<protein>
    <submittedName>
        <fullName evidence="1">Ufm1-specific protease</fullName>
    </submittedName>
</protein>
<proteinExistence type="predicted"/>
<sequence length="181" mass="20776">MEKEITENVVEIRILCRRLVILKKESGIQWLIGSPFLPSLTIVSTLRCLHTLGSESLSPDLPKESDDLRSLLPKGFEVIGALITDDRNDMKIEKIVLIGAVIDLKNGVGERDVRFFMSRARNSGRVEKVSTIVYEDQPEKFVWDKGCIVRCELPIRLSLYYPLNTEDVERRVCTSYYRCRV</sequence>
<dbReference type="GO" id="GO:0006508">
    <property type="term" value="P:proteolysis"/>
    <property type="evidence" value="ECO:0007669"/>
    <property type="project" value="UniProtKB-KW"/>
</dbReference>